<organism evidence="2 3">
    <name type="scientific">Leifsonia shinshuensis</name>
    <dbReference type="NCBI Taxonomy" id="150026"/>
    <lineage>
        <taxon>Bacteria</taxon>
        <taxon>Bacillati</taxon>
        <taxon>Actinomycetota</taxon>
        <taxon>Actinomycetes</taxon>
        <taxon>Micrococcales</taxon>
        <taxon>Microbacteriaceae</taxon>
        <taxon>Leifsonia</taxon>
    </lineage>
</organism>
<dbReference type="PANTHER" id="PTHR43685:SF2">
    <property type="entry name" value="GLYCOSYLTRANSFERASE 2-LIKE DOMAIN-CONTAINING PROTEIN"/>
    <property type="match status" value="1"/>
</dbReference>
<dbReference type="InterPro" id="IPR001173">
    <property type="entry name" value="Glyco_trans_2-like"/>
</dbReference>
<dbReference type="InterPro" id="IPR029044">
    <property type="entry name" value="Nucleotide-diphossugar_trans"/>
</dbReference>
<dbReference type="InterPro" id="IPR050834">
    <property type="entry name" value="Glycosyltransf_2"/>
</dbReference>
<dbReference type="RefSeq" id="WP_179607611.1">
    <property type="nucleotide sequence ID" value="NZ_BAABEH010000001.1"/>
</dbReference>
<accession>A0A853CXV5</accession>
<dbReference type="SUPFAM" id="SSF53448">
    <property type="entry name" value="Nucleotide-diphospho-sugar transferases"/>
    <property type="match status" value="1"/>
</dbReference>
<proteinExistence type="predicted"/>
<dbReference type="EMBL" id="JACCFL010000001">
    <property type="protein sequence ID" value="NYJ25059.1"/>
    <property type="molecule type" value="Genomic_DNA"/>
</dbReference>
<dbReference type="Proteomes" id="UP000578352">
    <property type="component" value="Unassembled WGS sequence"/>
</dbReference>
<feature type="domain" description="Glycosyltransferase 2-like" evidence="1">
    <location>
        <begin position="5"/>
        <end position="110"/>
    </location>
</feature>
<evidence type="ECO:0000313" key="2">
    <source>
        <dbReference type="EMBL" id="NYJ25059.1"/>
    </source>
</evidence>
<name>A0A853CXV5_9MICO</name>
<dbReference type="PANTHER" id="PTHR43685">
    <property type="entry name" value="GLYCOSYLTRANSFERASE"/>
    <property type="match status" value="1"/>
</dbReference>
<dbReference type="Gene3D" id="3.90.550.10">
    <property type="entry name" value="Spore Coat Polysaccharide Biosynthesis Protein SpsA, Chain A"/>
    <property type="match status" value="1"/>
</dbReference>
<dbReference type="Pfam" id="PF00535">
    <property type="entry name" value="Glycos_transf_2"/>
    <property type="match status" value="1"/>
</dbReference>
<reference evidence="2 3" key="1">
    <citation type="submission" date="2020-07" db="EMBL/GenBank/DDBJ databases">
        <title>Sequencing the genomes of 1000 actinobacteria strains.</title>
        <authorList>
            <person name="Klenk H.-P."/>
        </authorList>
    </citation>
    <scope>NUCLEOTIDE SEQUENCE [LARGE SCALE GENOMIC DNA]</scope>
    <source>
        <strain evidence="2 3">DSM 15165</strain>
    </source>
</reference>
<gene>
    <name evidence="2" type="ORF">HNR13_003346</name>
</gene>
<comment type="caution">
    <text evidence="2">The sequence shown here is derived from an EMBL/GenBank/DDBJ whole genome shotgun (WGS) entry which is preliminary data.</text>
</comment>
<dbReference type="GO" id="GO:0016740">
    <property type="term" value="F:transferase activity"/>
    <property type="evidence" value="ECO:0007669"/>
    <property type="project" value="UniProtKB-KW"/>
</dbReference>
<keyword evidence="2" id="KW-0808">Transferase</keyword>
<sequence>MTIDIMMPFYGDPAQLRVAVQSVLDQSDPDWRLVVIDDQYPDPKPGEWVRSLDDPRVHYLLNERNLGVSGNFSRSLDLVESEHFVLIGCDDALEPGYVARMADAIRQFPGTSYFQPQVTVMSDRGDEILPLSDRVKRWTRPSRSRASVLRGEPLAVSLLRGNWTYFPSICWRTDAVRAAGGFDSRYDIVLDLALQLSIIMDGGSLALLPEVEFRYRRHEASVSSSAARYGGRFDEERRFFNDVAVRLEGMGWKRAARAARRHVTSRLNALTKLPGAIRGGDAEGRDTLVRHIFSNRAPR</sequence>
<evidence type="ECO:0000259" key="1">
    <source>
        <dbReference type="Pfam" id="PF00535"/>
    </source>
</evidence>
<protein>
    <submittedName>
        <fullName evidence="2">Glycosyltransferase involved in cell wall biosynthesis</fullName>
    </submittedName>
</protein>
<dbReference type="AlphaFoldDB" id="A0A853CXV5"/>
<evidence type="ECO:0000313" key="3">
    <source>
        <dbReference type="Proteomes" id="UP000578352"/>
    </source>
</evidence>